<reference evidence="3" key="1">
    <citation type="journal article" date="2019" name="Int. J. Syst. Evol. Microbiol.">
        <title>The Global Catalogue of Microorganisms (GCM) 10K type strain sequencing project: providing services to taxonomists for standard genome sequencing and annotation.</title>
        <authorList>
            <consortium name="The Broad Institute Genomics Platform"/>
            <consortium name="The Broad Institute Genome Sequencing Center for Infectious Disease"/>
            <person name="Wu L."/>
            <person name="Ma J."/>
        </authorList>
    </citation>
    <scope>NUCLEOTIDE SEQUENCE [LARGE SCALE GENOMIC DNA]</scope>
    <source>
        <strain evidence="3">JCM 18200</strain>
    </source>
</reference>
<name>A0ABP9ALP8_9SPHI</name>
<sequence length="150" mass="16514">MYTGLKHLHSGLRYVVLLLLIIAIITAISRLIGKQPYTEGNRKLNLFTLISAHIQLLVGLGLYALSSLVTFSDMGTVMKTANLRYWTVEHITMMVIAIVLITVGHSKAKKAVVATAKHKSIAIFYTLALVFILAAILMAVNKGFITFWGV</sequence>
<keyword evidence="1" id="KW-0472">Membrane</keyword>
<feature type="transmembrane region" description="Helical" evidence="1">
    <location>
        <begin position="44"/>
        <end position="65"/>
    </location>
</feature>
<keyword evidence="3" id="KW-1185">Reference proteome</keyword>
<proteinExistence type="predicted"/>
<evidence type="ECO:0000313" key="2">
    <source>
        <dbReference type="EMBL" id="GAA4783270.1"/>
    </source>
</evidence>
<keyword evidence="1" id="KW-1133">Transmembrane helix</keyword>
<comment type="caution">
    <text evidence="2">The sequence shown here is derived from an EMBL/GenBank/DDBJ whole genome shotgun (WGS) entry which is preliminary data.</text>
</comment>
<keyword evidence="1" id="KW-0812">Transmembrane</keyword>
<dbReference type="RefSeq" id="WP_345230490.1">
    <property type="nucleotide sequence ID" value="NZ_BAABIQ010000005.1"/>
</dbReference>
<feature type="transmembrane region" description="Helical" evidence="1">
    <location>
        <begin position="123"/>
        <end position="140"/>
    </location>
</feature>
<evidence type="ECO:0000256" key="1">
    <source>
        <dbReference type="SAM" id="Phobius"/>
    </source>
</evidence>
<dbReference type="EMBL" id="BAABIQ010000005">
    <property type="protein sequence ID" value="GAA4783270.1"/>
    <property type="molecule type" value="Genomic_DNA"/>
</dbReference>
<dbReference type="Proteomes" id="UP001501411">
    <property type="component" value="Unassembled WGS sequence"/>
</dbReference>
<organism evidence="2 3">
    <name type="scientific">Olivibacter ginsenosidimutans</name>
    <dbReference type="NCBI Taxonomy" id="1176537"/>
    <lineage>
        <taxon>Bacteria</taxon>
        <taxon>Pseudomonadati</taxon>
        <taxon>Bacteroidota</taxon>
        <taxon>Sphingobacteriia</taxon>
        <taxon>Sphingobacteriales</taxon>
        <taxon>Sphingobacteriaceae</taxon>
        <taxon>Olivibacter</taxon>
    </lineage>
</organism>
<feature type="transmembrane region" description="Helical" evidence="1">
    <location>
        <begin position="85"/>
        <end position="103"/>
    </location>
</feature>
<gene>
    <name evidence="2" type="ORF">GCM10023231_08650</name>
</gene>
<protein>
    <submittedName>
        <fullName evidence="2">Cytochrome B</fullName>
    </submittedName>
</protein>
<accession>A0ABP9ALP8</accession>
<feature type="transmembrane region" description="Helical" evidence="1">
    <location>
        <begin position="12"/>
        <end position="32"/>
    </location>
</feature>
<evidence type="ECO:0000313" key="3">
    <source>
        <dbReference type="Proteomes" id="UP001501411"/>
    </source>
</evidence>